<keyword evidence="5" id="KW-0325">Glycoprotein</keyword>
<dbReference type="PANTHER" id="PTHR13234">
    <property type="entry name" value="GAMMA-INTERFERON INDUCIBLE LYSOSOMAL THIOL REDUCTASE GILT"/>
    <property type="match status" value="1"/>
</dbReference>
<evidence type="ECO:0000256" key="1">
    <source>
        <dbReference type="ARBA" id="ARBA00004613"/>
    </source>
</evidence>
<dbReference type="AlphaFoldDB" id="A0AA38L5H4"/>
<dbReference type="Pfam" id="PF03227">
    <property type="entry name" value="GILT"/>
    <property type="match status" value="1"/>
</dbReference>
<dbReference type="EMBL" id="JAHRHJ020000007">
    <property type="protein sequence ID" value="KAH9309305.1"/>
    <property type="molecule type" value="Genomic_DNA"/>
</dbReference>
<feature type="non-terminal residue" evidence="6">
    <location>
        <position position="178"/>
    </location>
</feature>
<organism evidence="6 7">
    <name type="scientific">Taxus chinensis</name>
    <name type="common">Chinese yew</name>
    <name type="synonym">Taxus wallichiana var. chinensis</name>
    <dbReference type="NCBI Taxonomy" id="29808"/>
    <lineage>
        <taxon>Eukaryota</taxon>
        <taxon>Viridiplantae</taxon>
        <taxon>Streptophyta</taxon>
        <taxon>Embryophyta</taxon>
        <taxon>Tracheophyta</taxon>
        <taxon>Spermatophyta</taxon>
        <taxon>Pinopsida</taxon>
        <taxon>Pinidae</taxon>
        <taxon>Conifers II</taxon>
        <taxon>Cupressales</taxon>
        <taxon>Taxaceae</taxon>
        <taxon>Taxus</taxon>
    </lineage>
</organism>
<comment type="subcellular location">
    <subcellularLocation>
        <location evidence="1">Secreted</location>
    </subcellularLocation>
</comment>
<name>A0AA38L5H4_TAXCH</name>
<reference evidence="6 7" key="1">
    <citation type="journal article" date="2021" name="Nat. Plants">
        <title>The Taxus genome provides insights into paclitaxel biosynthesis.</title>
        <authorList>
            <person name="Xiong X."/>
            <person name="Gou J."/>
            <person name="Liao Q."/>
            <person name="Li Y."/>
            <person name="Zhou Q."/>
            <person name="Bi G."/>
            <person name="Li C."/>
            <person name="Du R."/>
            <person name="Wang X."/>
            <person name="Sun T."/>
            <person name="Guo L."/>
            <person name="Liang H."/>
            <person name="Lu P."/>
            <person name="Wu Y."/>
            <person name="Zhang Z."/>
            <person name="Ro D.K."/>
            <person name="Shang Y."/>
            <person name="Huang S."/>
            <person name="Yan J."/>
        </authorList>
    </citation>
    <scope>NUCLEOTIDE SEQUENCE [LARGE SCALE GENOMIC DNA]</scope>
    <source>
        <strain evidence="6">Ta-2019</strain>
    </source>
</reference>
<dbReference type="Proteomes" id="UP000824469">
    <property type="component" value="Unassembled WGS sequence"/>
</dbReference>
<keyword evidence="3" id="KW-0964">Secreted</keyword>
<dbReference type="GO" id="GO:0016671">
    <property type="term" value="F:oxidoreductase activity, acting on a sulfur group of donors, disulfide as acceptor"/>
    <property type="evidence" value="ECO:0007669"/>
    <property type="project" value="InterPro"/>
</dbReference>
<evidence type="ECO:0000256" key="4">
    <source>
        <dbReference type="ARBA" id="ARBA00022729"/>
    </source>
</evidence>
<evidence type="ECO:0008006" key="8">
    <source>
        <dbReference type="Google" id="ProtNLM"/>
    </source>
</evidence>
<dbReference type="PANTHER" id="PTHR13234:SF8">
    <property type="entry name" value="GAMMA-INTERFERON-INDUCIBLE LYSOSOMAL THIOL REDUCTASE"/>
    <property type="match status" value="1"/>
</dbReference>
<feature type="non-terminal residue" evidence="6">
    <location>
        <position position="1"/>
    </location>
</feature>
<dbReference type="GO" id="GO:0005576">
    <property type="term" value="C:extracellular region"/>
    <property type="evidence" value="ECO:0007669"/>
    <property type="project" value="UniProtKB-SubCell"/>
</dbReference>
<evidence type="ECO:0000256" key="2">
    <source>
        <dbReference type="ARBA" id="ARBA00005679"/>
    </source>
</evidence>
<proteinExistence type="inferred from homology"/>
<evidence type="ECO:0000256" key="5">
    <source>
        <dbReference type="ARBA" id="ARBA00023180"/>
    </source>
</evidence>
<dbReference type="OMA" id="NSAKACT"/>
<protein>
    <recommendedName>
        <fullName evidence="8">Gamma-interferon-inducible lysosomal thiol reductase</fullName>
    </recommendedName>
</protein>
<comment type="similarity">
    <text evidence="2">Belongs to the GILT family.</text>
</comment>
<evidence type="ECO:0000256" key="3">
    <source>
        <dbReference type="ARBA" id="ARBA00022525"/>
    </source>
</evidence>
<gene>
    <name evidence="6" type="ORF">KI387_037216</name>
</gene>
<evidence type="ECO:0000313" key="7">
    <source>
        <dbReference type="Proteomes" id="UP000824469"/>
    </source>
</evidence>
<keyword evidence="4" id="KW-0732">Signal</keyword>
<dbReference type="InterPro" id="IPR004911">
    <property type="entry name" value="Interferon-induced_GILT"/>
</dbReference>
<sequence length="178" mass="20345">EADKVSVELYYESLCPYSANFIVNYLDKLFTDGLIDIVDLRLIPYGNARIGSNETISCQHGPYECVLNTVEACAIDAWPNLTQHFPFISCIESFVLAHEATEWKTCFEKTSLEMKVIGNCYESGYGKKLELQYAEETNSLQPPHQYVPWVVLNGQPLYENYENVEEYICKAYKGTLPQ</sequence>
<accession>A0AA38L5H4</accession>
<keyword evidence="7" id="KW-1185">Reference proteome</keyword>
<evidence type="ECO:0000313" key="6">
    <source>
        <dbReference type="EMBL" id="KAH9309305.1"/>
    </source>
</evidence>
<comment type="caution">
    <text evidence="6">The sequence shown here is derived from an EMBL/GenBank/DDBJ whole genome shotgun (WGS) entry which is preliminary data.</text>
</comment>